<dbReference type="GeneID" id="83012792"/>
<reference evidence="1 2" key="1">
    <citation type="submission" date="2015-09" db="EMBL/GenBank/DDBJ databases">
        <authorList>
            <consortium name="Pathogen Informatics"/>
        </authorList>
    </citation>
    <scope>NUCLEOTIDE SEQUENCE [LARGE SCALE GENOMIC DNA]</scope>
    <source>
        <strain evidence="1 2">2789STDY5834855</strain>
    </source>
</reference>
<organism evidence="1 2">
    <name type="scientific">Clostridium disporicum</name>
    <dbReference type="NCBI Taxonomy" id="84024"/>
    <lineage>
        <taxon>Bacteria</taxon>
        <taxon>Bacillati</taxon>
        <taxon>Bacillota</taxon>
        <taxon>Clostridia</taxon>
        <taxon>Eubacteriales</taxon>
        <taxon>Clostridiaceae</taxon>
        <taxon>Clostridium</taxon>
    </lineage>
</organism>
<gene>
    <name evidence="1" type="ORF">ERS852470_03111</name>
</gene>
<evidence type="ECO:0000313" key="2">
    <source>
        <dbReference type="Proteomes" id="UP000095558"/>
    </source>
</evidence>
<dbReference type="EMBL" id="CYZV01000041">
    <property type="protein sequence ID" value="CUO70207.1"/>
    <property type="molecule type" value="Genomic_DNA"/>
</dbReference>
<evidence type="ECO:0000313" key="1">
    <source>
        <dbReference type="EMBL" id="CUO70207.1"/>
    </source>
</evidence>
<sequence>MIQVFCARRGSGKTKRLIELANNQMVDAKGDSVYIDDDSRPMLQLSRGIRFIDTNEYYVEDCQSFYGMLCGIISSNYDIENIYIDGLSNIVNCTMKDATELFRKIAGLTDRFSINVYININVDTSEEVPDCIKEYVA</sequence>
<dbReference type="OrthoDB" id="1953676at2"/>
<accession>A0A174IWN8</accession>
<dbReference type="STRING" id="84024.ERS852471_01525"/>
<dbReference type="AlphaFoldDB" id="A0A174IWN8"/>
<dbReference type="Proteomes" id="UP000095558">
    <property type="component" value="Unassembled WGS sequence"/>
</dbReference>
<name>A0A174IWN8_9CLOT</name>
<protein>
    <submittedName>
        <fullName evidence="1">Putative PilT-like ATPase</fullName>
    </submittedName>
</protein>
<dbReference type="RefSeq" id="WP_042400797.1">
    <property type="nucleotide sequence ID" value="NZ_CYYT01000040.1"/>
</dbReference>
<proteinExistence type="predicted"/>